<organism evidence="1 2">
    <name type="scientific">Diplocloster agilis</name>
    <dbReference type="NCBI Taxonomy" id="2850323"/>
    <lineage>
        <taxon>Bacteria</taxon>
        <taxon>Bacillati</taxon>
        <taxon>Bacillota</taxon>
        <taxon>Clostridia</taxon>
        <taxon>Lachnospirales</taxon>
        <taxon>Lachnospiraceae</taxon>
        <taxon>Diplocloster</taxon>
    </lineage>
</organism>
<sequence>MNYEQFMECVRTRVEEVLGGEARVTVYSVVKNNSVKLDGLTIMERENNISPTIYLNPYFEAFEHGMDMDKIVREILKVYTQCRPKQKFDTNYLKNYEKVKDRIVYRLVNYEKNRELLEQMPCIRFLDLAVIFYCMIAIGEEGAASVAVKSEYMKVWNITLPQIYEQAKRNTPKLLPYVLQTMLEVLGEFCDALDTTGALPMYVLTNQLKMNGAACILYPDALRECSQKMGSDLLILPSSIHEVILLPDDGSSNREELREMVDEINRTQLEVEEVLSAQVYRYERKTNRIIM</sequence>
<evidence type="ECO:0000313" key="1">
    <source>
        <dbReference type="EMBL" id="MBU9735425.1"/>
    </source>
</evidence>
<evidence type="ECO:0000313" key="2">
    <source>
        <dbReference type="Proteomes" id="UP000712157"/>
    </source>
</evidence>
<keyword evidence="2" id="KW-1185">Reference proteome</keyword>
<name>A0A949JUL7_9FIRM</name>
<dbReference type="EMBL" id="JAHQCW010000003">
    <property type="protein sequence ID" value="MBU9735425.1"/>
    <property type="molecule type" value="Genomic_DNA"/>
</dbReference>
<protein>
    <submittedName>
        <fullName evidence="1">Uncharacterized protein</fullName>
    </submittedName>
</protein>
<accession>A0A949JUL7</accession>
<gene>
    <name evidence="1" type="ORF">KTH89_02685</name>
</gene>
<proteinExistence type="predicted"/>
<reference evidence="1" key="1">
    <citation type="submission" date="2021-06" db="EMBL/GenBank/DDBJ databases">
        <title>Description of novel taxa of the family Lachnospiraceae.</title>
        <authorList>
            <person name="Chaplin A.V."/>
            <person name="Sokolova S.R."/>
            <person name="Pikina A.P."/>
            <person name="Korzhanova M."/>
            <person name="Belova V."/>
            <person name="Korostin D."/>
            <person name="Efimov B.A."/>
        </authorList>
    </citation>
    <scope>NUCLEOTIDE SEQUENCE</scope>
    <source>
        <strain evidence="1">ASD5720</strain>
    </source>
</reference>
<dbReference type="Proteomes" id="UP000712157">
    <property type="component" value="Unassembled WGS sequence"/>
</dbReference>
<dbReference type="Pfam" id="PF18941">
    <property type="entry name" value="DUF5688"/>
    <property type="match status" value="1"/>
</dbReference>
<dbReference type="RefSeq" id="WP_238720523.1">
    <property type="nucleotide sequence ID" value="NZ_JAHQCW010000003.1"/>
</dbReference>
<dbReference type="InterPro" id="IPR043743">
    <property type="entry name" value="DUF5688"/>
</dbReference>
<comment type="caution">
    <text evidence="1">The sequence shown here is derived from an EMBL/GenBank/DDBJ whole genome shotgun (WGS) entry which is preliminary data.</text>
</comment>
<dbReference type="AlphaFoldDB" id="A0A949JUL7"/>